<keyword evidence="4 9" id="KW-0812">Transmembrane</keyword>
<dbReference type="GO" id="GO:0015031">
    <property type="term" value="P:protein transport"/>
    <property type="evidence" value="ECO:0007669"/>
    <property type="project" value="UniProtKB-KW"/>
</dbReference>
<evidence type="ECO:0000256" key="6">
    <source>
        <dbReference type="ARBA" id="ARBA00022989"/>
    </source>
</evidence>
<keyword evidence="3" id="KW-1003">Cell membrane</keyword>
<comment type="caution">
    <text evidence="10">The sequence shown here is derived from an EMBL/GenBank/DDBJ whole genome shotgun (WGS) entry which is preliminary data.</text>
</comment>
<evidence type="ECO:0008006" key="11">
    <source>
        <dbReference type="Google" id="ProtNLM"/>
    </source>
</evidence>
<evidence type="ECO:0000256" key="5">
    <source>
        <dbReference type="ARBA" id="ARBA00022927"/>
    </source>
</evidence>
<feature type="transmembrane region" description="Helical" evidence="9">
    <location>
        <begin position="6"/>
        <end position="23"/>
    </location>
</feature>
<evidence type="ECO:0000256" key="1">
    <source>
        <dbReference type="ARBA" id="ARBA00004162"/>
    </source>
</evidence>
<dbReference type="Pfam" id="PF02699">
    <property type="entry name" value="YajC"/>
    <property type="match status" value="1"/>
</dbReference>
<keyword evidence="7" id="KW-0811">Translocation</keyword>
<keyword evidence="8 9" id="KW-0472">Membrane</keyword>
<evidence type="ECO:0000256" key="4">
    <source>
        <dbReference type="ARBA" id="ARBA00022692"/>
    </source>
</evidence>
<evidence type="ECO:0000256" key="8">
    <source>
        <dbReference type="ARBA" id="ARBA00023136"/>
    </source>
</evidence>
<dbReference type="GO" id="GO:0005886">
    <property type="term" value="C:plasma membrane"/>
    <property type="evidence" value="ECO:0007669"/>
    <property type="project" value="UniProtKB-SubCell"/>
</dbReference>
<dbReference type="PANTHER" id="PTHR33909">
    <property type="entry name" value="SEC TRANSLOCON ACCESSORY COMPLEX SUBUNIT YAJC"/>
    <property type="match status" value="1"/>
</dbReference>
<dbReference type="NCBIfam" id="TIGR00739">
    <property type="entry name" value="yajC"/>
    <property type="match status" value="1"/>
</dbReference>
<gene>
    <name evidence="10" type="ORF">SDC9_198817</name>
</gene>
<dbReference type="InterPro" id="IPR003849">
    <property type="entry name" value="Preprotein_translocase_YajC"/>
</dbReference>
<evidence type="ECO:0000256" key="7">
    <source>
        <dbReference type="ARBA" id="ARBA00023010"/>
    </source>
</evidence>
<keyword evidence="5" id="KW-0653">Protein transport</keyword>
<name>A0A645IIQ8_9ZZZZ</name>
<protein>
    <recommendedName>
        <fullName evidence="11">Sec translocon accessory complex subunit YajC</fullName>
    </recommendedName>
</protein>
<keyword evidence="6 9" id="KW-1133">Transmembrane helix</keyword>
<dbReference type="PANTHER" id="PTHR33909:SF1">
    <property type="entry name" value="SEC TRANSLOCON ACCESSORY COMPLEX SUBUNIT YAJC"/>
    <property type="match status" value="1"/>
</dbReference>
<dbReference type="EMBL" id="VSSQ01116017">
    <property type="protein sequence ID" value="MPN51175.1"/>
    <property type="molecule type" value="Genomic_DNA"/>
</dbReference>
<keyword evidence="2" id="KW-0813">Transport</keyword>
<evidence type="ECO:0000256" key="9">
    <source>
        <dbReference type="SAM" id="Phobius"/>
    </source>
</evidence>
<accession>A0A645IIQ8</accession>
<evidence type="ECO:0000313" key="10">
    <source>
        <dbReference type="EMBL" id="MPN51175.1"/>
    </source>
</evidence>
<organism evidence="10">
    <name type="scientific">bioreactor metagenome</name>
    <dbReference type="NCBI Taxonomy" id="1076179"/>
    <lineage>
        <taxon>unclassified sequences</taxon>
        <taxon>metagenomes</taxon>
        <taxon>ecological metagenomes</taxon>
    </lineage>
</organism>
<proteinExistence type="predicted"/>
<evidence type="ECO:0000256" key="2">
    <source>
        <dbReference type="ARBA" id="ARBA00022448"/>
    </source>
</evidence>
<reference evidence="10" key="1">
    <citation type="submission" date="2019-08" db="EMBL/GenBank/DDBJ databases">
        <authorList>
            <person name="Kucharzyk K."/>
            <person name="Murdoch R.W."/>
            <person name="Higgins S."/>
            <person name="Loffler F."/>
        </authorList>
    </citation>
    <scope>NUCLEOTIDE SEQUENCE</scope>
</reference>
<comment type="subcellular location">
    <subcellularLocation>
        <location evidence="1">Cell membrane</location>
        <topology evidence="1">Single-pass membrane protein</topology>
    </subcellularLocation>
</comment>
<dbReference type="AlphaFoldDB" id="A0A645IIQ8"/>
<evidence type="ECO:0000256" key="3">
    <source>
        <dbReference type="ARBA" id="ARBA00022475"/>
    </source>
</evidence>
<dbReference type="SMART" id="SM01323">
    <property type="entry name" value="YajC"/>
    <property type="match status" value="1"/>
</dbReference>
<sequence length="95" mass="10519">MWGFLVPVMIVLVVMTFISGRSQKKQREKQRKMFEAIVKGSKVRTIGGFTAKVVEVRDESLLIELSDKMPPVELLKSAVATVLDENSAPADAAKK</sequence>